<comment type="caution">
    <text evidence="2">The sequence shown here is derived from an EMBL/GenBank/DDBJ whole genome shotgun (WGS) entry which is preliminary data.</text>
</comment>
<name>A0AAD3HGR4_9CHLO</name>
<dbReference type="AlphaFoldDB" id="A0AAD3HGR4"/>
<proteinExistence type="predicted"/>
<evidence type="ECO:0000256" key="1">
    <source>
        <dbReference type="SAM" id="MobiDB-lite"/>
    </source>
</evidence>
<feature type="non-terminal residue" evidence="2">
    <location>
        <position position="1"/>
    </location>
</feature>
<feature type="region of interest" description="Disordered" evidence="1">
    <location>
        <begin position="116"/>
        <end position="142"/>
    </location>
</feature>
<protein>
    <submittedName>
        <fullName evidence="2">Uncharacterized protein</fullName>
    </submittedName>
</protein>
<organism evidence="2 3">
    <name type="scientific">Astrephomene gubernaculifera</name>
    <dbReference type="NCBI Taxonomy" id="47775"/>
    <lineage>
        <taxon>Eukaryota</taxon>
        <taxon>Viridiplantae</taxon>
        <taxon>Chlorophyta</taxon>
        <taxon>core chlorophytes</taxon>
        <taxon>Chlorophyceae</taxon>
        <taxon>CS clade</taxon>
        <taxon>Chlamydomonadales</taxon>
        <taxon>Astrephomenaceae</taxon>
        <taxon>Astrephomene</taxon>
    </lineage>
</organism>
<dbReference type="EMBL" id="BMAR01000001">
    <property type="protein sequence ID" value="GFR39981.1"/>
    <property type="molecule type" value="Genomic_DNA"/>
</dbReference>
<evidence type="ECO:0000313" key="2">
    <source>
        <dbReference type="EMBL" id="GFR39981.1"/>
    </source>
</evidence>
<reference evidence="2 3" key="1">
    <citation type="journal article" date="2021" name="Sci. Rep.">
        <title>Genome sequencing of the multicellular alga Astrephomene provides insights into convergent evolution of germ-soma differentiation.</title>
        <authorList>
            <person name="Yamashita S."/>
            <person name="Yamamoto K."/>
            <person name="Matsuzaki R."/>
            <person name="Suzuki S."/>
            <person name="Yamaguchi H."/>
            <person name="Hirooka S."/>
            <person name="Minakuchi Y."/>
            <person name="Miyagishima S."/>
            <person name="Kawachi M."/>
            <person name="Toyoda A."/>
            <person name="Nozaki H."/>
        </authorList>
    </citation>
    <scope>NUCLEOTIDE SEQUENCE [LARGE SCALE GENOMIC DNA]</scope>
    <source>
        <strain evidence="2 3">NIES-4017</strain>
    </source>
</reference>
<evidence type="ECO:0000313" key="3">
    <source>
        <dbReference type="Proteomes" id="UP001054857"/>
    </source>
</evidence>
<dbReference type="Proteomes" id="UP001054857">
    <property type="component" value="Unassembled WGS sequence"/>
</dbReference>
<feature type="non-terminal residue" evidence="2">
    <location>
        <position position="142"/>
    </location>
</feature>
<keyword evidence="3" id="KW-1185">Reference proteome</keyword>
<sequence length="142" mass="15634">TMDSPLAFSHFHSALTHFQRKLLVMQMAEPSQVIAMYINESFPAPGTYKCGKDMLVFAHSGGLHRKHELPCHNLWLDLTSSRIQVYRNAQVAQSFLWMAKGAPPVRPQAPVALTAPAAEMRPNVGLQERGADRRGRGGGGGR</sequence>
<accession>A0AAD3HGR4</accession>
<gene>
    <name evidence="2" type="ORF">Agub_g514</name>
</gene>